<dbReference type="Proteomes" id="UP001530377">
    <property type="component" value="Unassembled WGS sequence"/>
</dbReference>
<sequence length="1597" mass="179147">MTTPSCNDVLFGRGFAIGTHPGNRHFRHVVRTWKPAFDTAKKKEKKMIAQRIVEDIKNLDPPGRFLIEDPSDANAKENIMEKAWVIVEAEKAVNKVMHRLRERERVAAAVEDPNVPSQENEKHFLIDEGSSVKDLPPIIHSVGHMESRDNGMLNPQQQVQSLSSEGWTSFLEIMEQRIYADFCSSGIQPTRNVVNRQYAAFDGTNTIEHRDKEPISTVVDQKHLSYQHVAGMNSSGKNSQQLENLQLMMNQQVGSMLSDTGFSDEIFVNQSIRRMNNLQEATNQQVGTTTSTTNDDIGEVFDHDGEHLQSDFDDFGKELDSIFREFCVDSTTVQLHDELTLRGWIERSNVASKFAPKEYIRLALSVALKLTECLVETETDGVRVGYDSGKLIPLASIAIENVILITRETALASSGWEGGEGRVGDTMTREEIEFVRIKCSTEDGSNTGWIMDRLFRLGVIFCFLFSGGDDILSTLNEGMEESFYYLDVFKSSINSTDLEDDNDESICQNQTNNNIHQSRPSNKIQRQMSTTNHTFECCVAKLESLGIPYSLCSLVGNLLDCGRGNFCGDDAFRSFAEVKLDLELMLINPSRFLDNIEVTNMIPSLKICDKLYGREYEIEQVESSYKQLKNGTCSGIIIRGEPGVGKSMLAMHVRKVTTQMGGYFLCAKFDQNNSVNPPLSKICLVFNILCDTFARDATPSQLKSVGEALRVRLGSQAFQLTTSLPSLSKLLLQSRGSPSGSACVGYALSTRFLFTELLDVISAYSMIPISIFFDDLQFADATSLSLLGSLVSSIHGSKSVFFVFCYRDNKVGNTGPLDAWIGEVVGFSLTSIKVGNLTVDGINNLLSDALHLSPRITRPLASVLLNKTRGNSLFLLQLIESLKDQGLIFFNLSSHRWAWDLSKVMDLEISNDVVALLIDEMRRLPNDLQLGLTIASCLGSCVKYSVIDILSRDLGMNLLVILRLVSENGFMKHDSGGSSFSFVHDKIEQAAKELMSEQQRLQLHMQLGLAICSYTLDNETQNDELFFMSVNQIDCGGKGVLSDPIQTNMIAALNLKAGKRAITYSDFNVAHKLFEHGISFLESDHWQSQYSLSLDLFNSAADAACMTNDGRARYRESVQSTFAIIEQCGEDLPRAIDEKLMKELLIVNATLQKMTDESILSIEATMDQRTIFLMKLYAELANMLHFVNPSLVGAVSLRLADLTLKKGLTPLCPLAFAHFSSVVANIGIEYIMDGCRLARLALKLSKREGSCIYTSNVIFHVNQAVLWAAVPLQAIADAHRQGHRDGERLGDFVYSTLNNFSTIFVSYFAGENLTTVRKEMRDFFCKMRGKSNKPFMGWGNMALVHLQFVVLQDGEERLNEDRLDDIPGLGMVMGDLAAPDATILITEKILSMQRSLFFRRFDDITLDDKFISDEVLDKKHVLRPIVLLGIFFEGLVAFQCARRENNNSRKEEWLQRGESATKLMFCLNDHSTWNWENKTFLLDAEKMYTEGNYHQAASAYDRAIRSANEHRFVHEEAIACELAGGFYYERNFHQKSLAFFKNSIICYRKWEAFAVARRLESRLGVIFGTEYAQLVPDNNSLDATCLSRKGSKKRQDI</sequence>
<keyword evidence="4" id="KW-1185">Reference proteome</keyword>
<dbReference type="SUPFAM" id="SSF48452">
    <property type="entry name" value="TPR-like"/>
    <property type="match status" value="1"/>
</dbReference>
<evidence type="ECO:0000313" key="4">
    <source>
        <dbReference type="Proteomes" id="UP001530377"/>
    </source>
</evidence>
<evidence type="ECO:0008006" key="5">
    <source>
        <dbReference type="Google" id="ProtNLM"/>
    </source>
</evidence>
<evidence type="ECO:0000259" key="2">
    <source>
        <dbReference type="Pfam" id="PF20710"/>
    </source>
</evidence>
<name>A0ABD3R0A9_9STRA</name>
<dbReference type="SUPFAM" id="SSF52540">
    <property type="entry name" value="P-loop containing nucleoside triphosphate hydrolases"/>
    <property type="match status" value="1"/>
</dbReference>
<feature type="domain" description="DUF6824" evidence="2">
    <location>
        <begin position="8"/>
        <end position="102"/>
    </location>
</feature>
<protein>
    <recommendedName>
        <fullName evidence="5">Orc1-like AAA ATPase domain-containing protein</fullName>
    </recommendedName>
</protein>
<dbReference type="EMBL" id="JALLPB020000867">
    <property type="protein sequence ID" value="KAL3806185.1"/>
    <property type="molecule type" value="Genomic_DNA"/>
</dbReference>
<evidence type="ECO:0000313" key="3">
    <source>
        <dbReference type="EMBL" id="KAL3806185.1"/>
    </source>
</evidence>
<dbReference type="InterPro" id="IPR049227">
    <property type="entry name" value="DUF6824"/>
</dbReference>
<dbReference type="Pfam" id="PF13191">
    <property type="entry name" value="AAA_16"/>
    <property type="match status" value="1"/>
</dbReference>
<dbReference type="PANTHER" id="PTHR43642:SF1">
    <property type="entry name" value="HYBRID SIGNAL TRANSDUCTION HISTIDINE KINASE G"/>
    <property type="match status" value="1"/>
</dbReference>
<proteinExistence type="predicted"/>
<dbReference type="InterPro" id="IPR053159">
    <property type="entry name" value="Hybrid_Histidine_Kinase"/>
</dbReference>
<dbReference type="InterPro" id="IPR041664">
    <property type="entry name" value="AAA_16"/>
</dbReference>
<comment type="caution">
    <text evidence="3">The sequence shown here is derived from an EMBL/GenBank/DDBJ whole genome shotgun (WGS) entry which is preliminary data.</text>
</comment>
<dbReference type="InterPro" id="IPR011990">
    <property type="entry name" value="TPR-like_helical_dom_sf"/>
</dbReference>
<dbReference type="InterPro" id="IPR027417">
    <property type="entry name" value="P-loop_NTPase"/>
</dbReference>
<evidence type="ECO:0000259" key="1">
    <source>
        <dbReference type="Pfam" id="PF13191"/>
    </source>
</evidence>
<dbReference type="Pfam" id="PF20710">
    <property type="entry name" value="DUF6824"/>
    <property type="match status" value="1"/>
</dbReference>
<organism evidence="3 4">
    <name type="scientific">Cyclostephanos tholiformis</name>
    <dbReference type="NCBI Taxonomy" id="382380"/>
    <lineage>
        <taxon>Eukaryota</taxon>
        <taxon>Sar</taxon>
        <taxon>Stramenopiles</taxon>
        <taxon>Ochrophyta</taxon>
        <taxon>Bacillariophyta</taxon>
        <taxon>Coscinodiscophyceae</taxon>
        <taxon>Thalassiosirophycidae</taxon>
        <taxon>Stephanodiscales</taxon>
        <taxon>Stephanodiscaceae</taxon>
        <taxon>Cyclostephanos</taxon>
    </lineage>
</organism>
<dbReference type="Gene3D" id="3.40.50.300">
    <property type="entry name" value="P-loop containing nucleotide triphosphate hydrolases"/>
    <property type="match status" value="1"/>
</dbReference>
<feature type="domain" description="Orc1-like AAA ATPase" evidence="1">
    <location>
        <begin position="610"/>
        <end position="801"/>
    </location>
</feature>
<reference evidence="3 4" key="1">
    <citation type="submission" date="2024-10" db="EMBL/GenBank/DDBJ databases">
        <title>Updated reference genomes for cyclostephanoid diatoms.</title>
        <authorList>
            <person name="Roberts W.R."/>
            <person name="Alverson A.J."/>
        </authorList>
    </citation>
    <scope>NUCLEOTIDE SEQUENCE [LARGE SCALE GENOMIC DNA]</scope>
    <source>
        <strain evidence="3 4">AJA228-03</strain>
    </source>
</reference>
<gene>
    <name evidence="3" type="ORF">ACHAXA_011734</name>
</gene>
<accession>A0ABD3R0A9</accession>
<dbReference type="PANTHER" id="PTHR43642">
    <property type="entry name" value="HYBRID SIGNAL TRANSDUCTION HISTIDINE KINASE G"/>
    <property type="match status" value="1"/>
</dbReference>